<sequence length="372" mass="41039">WFRNPFTQTVIVGLCAFCAPGIWSAISATGAGGTLEANLVNGVNAFSLVLTATFCLIGPWIVNLLGFRWALVVATYGYPLYSAGLYYHQVSDKTWLMWFGTLLCGSSGGIFWAVEPAIVLGYSTPETRGRHMGIWITLNNIGTLVAGAINLGFNAKTAVKGSLSNVTYLVLIGIACTGPLWALLLSNPHQVRRSNGTPVEYTKTPINLLTEFKAMFYLAKQPTILLLLPLSFYVWFQQTYTTTFLALHFTIRARALASFVLGITCMLFASLSGLWLDYKRVSLRWRARGLFLFIATLGTISWIWAISLQASFDRGAITETLDWTSHLYVAGILPYLFHNALGFGVLTGFLPWVIAELTESHDDFIRAAAFAR</sequence>
<keyword evidence="7" id="KW-1185">Reference proteome</keyword>
<feature type="non-terminal residue" evidence="6">
    <location>
        <position position="372"/>
    </location>
</feature>
<feature type="non-terminal residue" evidence="6">
    <location>
        <position position="1"/>
    </location>
</feature>
<evidence type="ECO:0000313" key="6">
    <source>
        <dbReference type="EMBL" id="ORY81779.1"/>
    </source>
</evidence>
<dbReference type="PANTHER" id="PTHR23294:SF19">
    <property type="entry name" value="DUF895 DOMAIN MEMBRANE PROTEIN-RELATED"/>
    <property type="match status" value="1"/>
</dbReference>
<feature type="transmembrane region" description="Helical" evidence="5">
    <location>
        <begin position="69"/>
        <end position="89"/>
    </location>
</feature>
<comment type="caution">
    <text evidence="6">The sequence shown here is derived from an EMBL/GenBank/DDBJ whole genome shotgun (WGS) entry which is preliminary data.</text>
</comment>
<dbReference type="SUPFAM" id="SSF103473">
    <property type="entry name" value="MFS general substrate transporter"/>
    <property type="match status" value="1"/>
</dbReference>
<dbReference type="AlphaFoldDB" id="A0A1Y2FCX2"/>
<feature type="transmembrane region" description="Helical" evidence="5">
    <location>
        <begin position="217"/>
        <end position="236"/>
    </location>
</feature>
<name>A0A1Y2FCX2_9BASI</name>
<dbReference type="Proteomes" id="UP000193467">
    <property type="component" value="Unassembled WGS sequence"/>
</dbReference>
<evidence type="ECO:0000313" key="7">
    <source>
        <dbReference type="Proteomes" id="UP000193467"/>
    </source>
</evidence>
<dbReference type="GO" id="GO:0016020">
    <property type="term" value="C:membrane"/>
    <property type="evidence" value="ECO:0007669"/>
    <property type="project" value="UniProtKB-SubCell"/>
</dbReference>
<feature type="transmembrane region" description="Helical" evidence="5">
    <location>
        <begin position="43"/>
        <end position="62"/>
    </location>
</feature>
<accession>A0A1Y2FCX2</accession>
<feature type="transmembrane region" description="Helical" evidence="5">
    <location>
        <begin position="290"/>
        <end position="312"/>
    </location>
</feature>
<reference evidence="6 7" key="1">
    <citation type="submission" date="2016-07" db="EMBL/GenBank/DDBJ databases">
        <title>Pervasive Adenine N6-methylation of Active Genes in Fungi.</title>
        <authorList>
            <consortium name="DOE Joint Genome Institute"/>
            <person name="Mondo S.J."/>
            <person name="Dannebaum R.O."/>
            <person name="Kuo R.C."/>
            <person name="Labutti K."/>
            <person name="Haridas S."/>
            <person name="Kuo A."/>
            <person name="Salamov A."/>
            <person name="Ahrendt S.R."/>
            <person name="Lipzen A."/>
            <person name="Sullivan W."/>
            <person name="Andreopoulos W.B."/>
            <person name="Clum A."/>
            <person name="Lindquist E."/>
            <person name="Daum C."/>
            <person name="Ramamoorthy G.K."/>
            <person name="Gryganskyi A."/>
            <person name="Culley D."/>
            <person name="Magnuson J.K."/>
            <person name="James T.Y."/>
            <person name="O'Malley M.A."/>
            <person name="Stajich J.E."/>
            <person name="Spatafora J.W."/>
            <person name="Visel A."/>
            <person name="Grigoriev I.V."/>
        </authorList>
    </citation>
    <scope>NUCLEOTIDE SEQUENCE [LARGE SCALE GENOMIC DNA]</scope>
    <source>
        <strain evidence="6 7">62-1032</strain>
    </source>
</reference>
<feature type="transmembrane region" description="Helical" evidence="5">
    <location>
        <begin position="132"/>
        <end position="153"/>
    </location>
</feature>
<keyword evidence="2 5" id="KW-0812">Transmembrane</keyword>
<feature type="transmembrane region" description="Helical" evidence="5">
    <location>
        <begin position="95"/>
        <end position="120"/>
    </location>
</feature>
<dbReference type="InterPro" id="IPR051617">
    <property type="entry name" value="UNC-93-like_regulator"/>
</dbReference>
<keyword evidence="4 5" id="KW-0472">Membrane</keyword>
<proteinExistence type="predicted"/>
<feature type="transmembrane region" description="Helical" evidence="5">
    <location>
        <begin position="165"/>
        <end position="185"/>
    </location>
</feature>
<dbReference type="EMBL" id="MCGR01000022">
    <property type="protein sequence ID" value="ORY81779.1"/>
    <property type="molecule type" value="Genomic_DNA"/>
</dbReference>
<evidence type="ECO:0000256" key="5">
    <source>
        <dbReference type="SAM" id="Phobius"/>
    </source>
</evidence>
<organism evidence="6 7">
    <name type="scientific">Leucosporidium creatinivorum</name>
    <dbReference type="NCBI Taxonomy" id="106004"/>
    <lineage>
        <taxon>Eukaryota</taxon>
        <taxon>Fungi</taxon>
        <taxon>Dikarya</taxon>
        <taxon>Basidiomycota</taxon>
        <taxon>Pucciniomycotina</taxon>
        <taxon>Microbotryomycetes</taxon>
        <taxon>Leucosporidiales</taxon>
        <taxon>Leucosporidium</taxon>
    </lineage>
</organism>
<keyword evidence="3 5" id="KW-1133">Transmembrane helix</keyword>
<dbReference type="Gene3D" id="1.20.1250.20">
    <property type="entry name" value="MFS general substrate transporter like domains"/>
    <property type="match status" value="1"/>
</dbReference>
<evidence type="ECO:0000256" key="4">
    <source>
        <dbReference type="ARBA" id="ARBA00023136"/>
    </source>
</evidence>
<evidence type="ECO:0000256" key="2">
    <source>
        <dbReference type="ARBA" id="ARBA00022692"/>
    </source>
</evidence>
<comment type="subcellular location">
    <subcellularLocation>
        <location evidence="1">Membrane</location>
        <topology evidence="1">Multi-pass membrane protein</topology>
    </subcellularLocation>
</comment>
<dbReference type="OrthoDB" id="196103at2759"/>
<protein>
    <submittedName>
        <fullName evidence="6">Major facilitator superfamily domain-containing protein</fullName>
    </submittedName>
</protein>
<dbReference type="PANTHER" id="PTHR23294">
    <property type="entry name" value="ET TRANSLATION PRODUCT-RELATED"/>
    <property type="match status" value="1"/>
</dbReference>
<gene>
    <name evidence="6" type="ORF">BCR35DRAFT_253467</name>
</gene>
<evidence type="ECO:0000256" key="3">
    <source>
        <dbReference type="ARBA" id="ARBA00022989"/>
    </source>
</evidence>
<dbReference type="InterPro" id="IPR036259">
    <property type="entry name" value="MFS_trans_sf"/>
</dbReference>
<dbReference type="InterPro" id="IPR010291">
    <property type="entry name" value="Ion_channel_UNC-93"/>
</dbReference>
<dbReference type="InParanoid" id="A0A1Y2FCX2"/>
<evidence type="ECO:0000256" key="1">
    <source>
        <dbReference type="ARBA" id="ARBA00004141"/>
    </source>
</evidence>
<dbReference type="Pfam" id="PF05978">
    <property type="entry name" value="UNC-93"/>
    <property type="match status" value="1"/>
</dbReference>
<feature type="transmembrane region" description="Helical" evidence="5">
    <location>
        <begin position="256"/>
        <end position="278"/>
    </location>
</feature>
<feature type="transmembrane region" description="Helical" evidence="5">
    <location>
        <begin position="332"/>
        <end position="354"/>
    </location>
</feature>